<dbReference type="AlphaFoldDB" id="A0A1Y2EYU3"/>
<dbReference type="EMBL" id="MCOG01000021">
    <property type="protein sequence ID" value="ORY76753.1"/>
    <property type="molecule type" value="Genomic_DNA"/>
</dbReference>
<name>A0A1Y2EYU3_9FUNG</name>
<keyword evidence="1" id="KW-0175">Coiled coil</keyword>
<evidence type="ECO:0000256" key="1">
    <source>
        <dbReference type="SAM" id="Coils"/>
    </source>
</evidence>
<evidence type="ECO:0000313" key="3">
    <source>
        <dbReference type="Proteomes" id="UP000193920"/>
    </source>
</evidence>
<feature type="coiled-coil region" evidence="1">
    <location>
        <begin position="14"/>
        <end position="48"/>
    </location>
</feature>
<feature type="coiled-coil region" evidence="1">
    <location>
        <begin position="91"/>
        <end position="133"/>
    </location>
</feature>
<protein>
    <submittedName>
        <fullName evidence="2">Uncharacterized protein</fullName>
    </submittedName>
</protein>
<reference evidence="2 3" key="1">
    <citation type="submission" date="2016-08" db="EMBL/GenBank/DDBJ databases">
        <title>A Parts List for Fungal Cellulosomes Revealed by Comparative Genomics.</title>
        <authorList>
            <consortium name="DOE Joint Genome Institute"/>
            <person name="Haitjema C.H."/>
            <person name="Gilmore S.P."/>
            <person name="Henske J.K."/>
            <person name="Solomon K.V."/>
            <person name="De Groot R."/>
            <person name="Kuo A."/>
            <person name="Mondo S.J."/>
            <person name="Salamov A.A."/>
            <person name="Labutti K."/>
            <person name="Zhao Z."/>
            <person name="Chiniquy J."/>
            <person name="Barry K."/>
            <person name="Brewer H.M."/>
            <person name="Purvine S.O."/>
            <person name="Wright A.T."/>
            <person name="Boxma B."/>
            <person name="Van Alen T."/>
            <person name="Hackstein J.H."/>
            <person name="Baker S.E."/>
            <person name="Grigoriev I.V."/>
            <person name="O'Malley M.A."/>
        </authorList>
    </citation>
    <scope>NUCLEOTIDE SEQUENCE [LARGE SCALE GENOMIC DNA]</scope>
    <source>
        <strain evidence="2 3">G1</strain>
    </source>
</reference>
<accession>A0A1Y2EYU3</accession>
<proteinExistence type="predicted"/>
<sequence length="915" mass="106480">MEKRKNKSKPLIDFNDKKLTIVDLMQKLKEINNEIKDISFEVESYEKLFKENTKYRFNSQIDTKSEYLNSIFNQISGANSNDVLKIAKYELSRIKANQRKEQELRDEQKEKFNRELKNQLDMCKEKFEIKKQTNKAGPIFEKFFFTTNGEIIYIDCITEYLYMIITFQGFIEIWEIYSLDNKVYSTLKYVENIGLSGVTTGCKISDSDATDYKSINEDFQEANKSPNGKNFKTQQINQINAQNIENGNIKYSRIIPYNNTIIGNLVALAKDGEMSTLGKYNTGLKFINEIFMLLAQYKFYKELQEEKKKNNSLNLVDSYKLNVSESVLNKYGSTFSVNNSEILNSMPRVKESMTESYSVLNNSSNNNYNNNNKQRNMEEESITLNKVIVKMKTSYFLGTINGIGNILNIIISENIITGEYTISHHLGHSFQLSTQPILLSEFNPRDNILFLPIYNELKEPYIMAWSMPQFNVEWICKLSVLSNIENQKMVINVASDDMIYEDKLKQYVKTKNSNPSLDYQDVTAITYDIETLSYIIALRKGLIVQLKWNINNKDNDFTNNKFTSKMNLFNENNKLNNIKGENEEIDNINTNNISINSINKDNDEINNKEQNKEITIKISNSSESINNSSDNSSNNILLSDIDNSEQLIKKNLTATLLIKLEPCVSDVLIDRTEEFINDEDINNSKFRKNPLEVEKIQVIPISLKISRPLKTNSKQIIIGCTDGSLRTFYYSSTQNIYNEHFHYEVGQENIENNKTFTYNNKTGIIFKDKEDKIKIIKWKSIKEVYRRNIIGITIPINEFALTVGYTKDDKLYFFNSFDSTPFRYFNILMNRNASKEITEYIKNLPQYNELFKKNKTYTKISTLVNTKCNVAEYLQRHVYYFNSSSKFVISNGNEWCIFDCNNLVNKFKNLNSSLI</sequence>
<comment type="caution">
    <text evidence="2">The sequence shown here is derived from an EMBL/GenBank/DDBJ whole genome shotgun (WGS) entry which is preliminary data.</text>
</comment>
<organism evidence="2 3">
    <name type="scientific">Neocallimastix californiae</name>
    <dbReference type="NCBI Taxonomy" id="1754190"/>
    <lineage>
        <taxon>Eukaryota</taxon>
        <taxon>Fungi</taxon>
        <taxon>Fungi incertae sedis</taxon>
        <taxon>Chytridiomycota</taxon>
        <taxon>Chytridiomycota incertae sedis</taxon>
        <taxon>Neocallimastigomycetes</taxon>
        <taxon>Neocallimastigales</taxon>
        <taxon>Neocallimastigaceae</taxon>
        <taxon>Neocallimastix</taxon>
    </lineage>
</organism>
<keyword evidence="3" id="KW-1185">Reference proteome</keyword>
<dbReference type="Proteomes" id="UP000193920">
    <property type="component" value="Unassembled WGS sequence"/>
</dbReference>
<dbReference type="OrthoDB" id="2101693at2759"/>
<gene>
    <name evidence="2" type="ORF">LY90DRAFT_665476</name>
</gene>
<evidence type="ECO:0000313" key="2">
    <source>
        <dbReference type="EMBL" id="ORY76753.1"/>
    </source>
</evidence>